<dbReference type="EMBL" id="JARGDH010000001">
    <property type="protein sequence ID" value="KAL0280087.1"/>
    <property type="molecule type" value="Genomic_DNA"/>
</dbReference>
<organism evidence="1">
    <name type="scientific">Menopon gallinae</name>
    <name type="common">poultry shaft louse</name>
    <dbReference type="NCBI Taxonomy" id="328185"/>
    <lineage>
        <taxon>Eukaryota</taxon>
        <taxon>Metazoa</taxon>
        <taxon>Ecdysozoa</taxon>
        <taxon>Arthropoda</taxon>
        <taxon>Hexapoda</taxon>
        <taxon>Insecta</taxon>
        <taxon>Pterygota</taxon>
        <taxon>Neoptera</taxon>
        <taxon>Paraneoptera</taxon>
        <taxon>Psocodea</taxon>
        <taxon>Troctomorpha</taxon>
        <taxon>Phthiraptera</taxon>
        <taxon>Amblycera</taxon>
        <taxon>Menoponidae</taxon>
        <taxon>Menopon</taxon>
    </lineage>
</organism>
<accession>A0AAW2IEA4</accession>
<dbReference type="PROSITE" id="PS51257">
    <property type="entry name" value="PROKAR_LIPOPROTEIN"/>
    <property type="match status" value="1"/>
</dbReference>
<comment type="caution">
    <text evidence="1">The sequence shown here is derived from an EMBL/GenBank/DDBJ whole genome shotgun (WGS) entry which is preliminary data.</text>
</comment>
<protein>
    <submittedName>
        <fullName evidence="1">Uncharacterized protein</fullName>
    </submittedName>
</protein>
<proteinExistence type="predicted"/>
<sequence>MVVSERKRMETAACSSGNGWSLNPLTTSCYGKVDAADDTWMDRIPVIVPCYNGKTLPIHEELVVNGLSAISIKHHKGCCTETTHDGLCDVQRERSKTDIDKELKEIKGRTTKLGKEGVKMFSTTGLPVCLGEKMKRRNSFWNMHRPELSKLTWPQKFISSTMLQDFFHHHLRTHGTFCEPLHVETEQNLDVDEDIPDYTLLREIVPPTVLPPDEKPVNIMEKSRSVQLNDEDLDPEIMVHKSRAEFCVTIGEYMRKPPLKRSTSEQTPKSGHSVCRLEPTQPQRETLISKEEVNSEEVFSSVISNSAVHHDGSHHPMNTDNVALAGESDVSFTPIEELAPSDMGHYEISGDESRLLTILSPRDEAVSALTSKNK</sequence>
<dbReference type="AlphaFoldDB" id="A0AAW2IEA4"/>
<evidence type="ECO:0000313" key="1">
    <source>
        <dbReference type="EMBL" id="KAL0280088.1"/>
    </source>
</evidence>
<reference evidence="1" key="1">
    <citation type="journal article" date="2024" name="Gigascience">
        <title>Chromosome-level genome of the poultry shaft louse Menopon gallinae provides insight into the host-switching and adaptive evolution of parasitic lice.</title>
        <authorList>
            <person name="Xu Y."/>
            <person name="Ma L."/>
            <person name="Liu S."/>
            <person name="Liang Y."/>
            <person name="Liu Q."/>
            <person name="He Z."/>
            <person name="Tian L."/>
            <person name="Duan Y."/>
            <person name="Cai W."/>
            <person name="Li H."/>
            <person name="Song F."/>
        </authorList>
    </citation>
    <scope>NUCLEOTIDE SEQUENCE</scope>
    <source>
        <strain evidence="1">Cailab_2023a</strain>
    </source>
</reference>
<name>A0AAW2IEA4_9NEOP</name>
<dbReference type="EMBL" id="JARGDH010000001">
    <property type="protein sequence ID" value="KAL0280088.1"/>
    <property type="molecule type" value="Genomic_DNA"/>
</dbReference>
<gene>
    <name evidence="1" type="ORF">PYX00_001481</name>
</gene>